<dbReference type="InterPro" id="IPR035901">
    <property type="entry name" value="GIY-YIG_endonuc_sf"/>
</dbReference>
<dbReference type="PROSITE" id="PS50164">
    <property type="entry name" value="GIY_YIG"/>
    <property type="match status" value="1"/>
</dbReference>
<dbReference type="GO" id="GO:0009380">
    <property type="term" value="C:excinuclease repair complex"/>
    <property type="evidence" value="ECO:0007669"/>
    <property type="project" value="TreeGrafter"/>
</dbReference>
<gene>
    <name evidence="12" type="ORF">C7430_11188</name>
    <name evidence="11" type="ORF">DAPPPG734_11255</name>
</gene>
<proteinExistence type="predicted"/>
<organism evidence="11 14">
    <name type="scientific">Enterobacter agglomerans</name>
    <name type="common">Erwinia herbicola</name>
    <name type="synonym">Pantoea agglomerans</name>
    <dbReference type="NCBI Taxonomy" id="549"/>
    <lineage>
        <taxon>Bacteria</taxon>
        <taxon>Pseudomonadati</taxon>
        <taxon>Pseudomonadota</taxon>
        <taxon>Gammaproteobacteria</taxon>
        <taxon>Enterobacterales</taxon>
        <taxon>Erwiniaceae</taxon>
        <taxon>Pantoea</taxon>
        <taxon>Pantoea agglomerans group</taxon>
    </lineage>
</organism>
<dbReference type="PANTHER" id="PTHR30562">
    <property type="entry name" value="UVRC/OXIDOREDUCTASE"/>
    <property type="match status" value="1"/>
</dbReference>
<keyword evidence="5" id="KW-0234">DNA repair</keyword>
<dbReference type="CDD" id="cd10434">
    <property type="entry name" value="GIY-YIG_UvrC_Cho"/>
    <property type="match status" value="1"/>
</dbReference>
<accession>A0AAN2K612</accession>
<keyword evidence="1" id="KW-0227">DNA damage</keyword>
<dbReference type="Proteomes" id="UP001158961">
    <property type="component" value="Chromosome"/>
</dbReference>
<keyword evidence="4" id="KW-0267">Excision nuclease</keyword>
<evidence type="ECO:0000256" key="4">
    <source>
        <dbReference type="ARBA" id="ARBA00022881"/>
    </source>
</evidence>
<dbReference type="EMBL" id="QGHE01000011">
    <property type="protein sequence ID" value="PWJ76475.1"/>
    <property type="molecule type" value="Genomic_DNA"/>
</dbReference>
<evidence type="ECO:0000256" key="5">
    <source>
        <dbReference type="ARBA" id="ARBA00023204"/>
    </source>
</evidence>
<evidence type="ECO:0000313" key="14">
    <source>
        <dbReference type="Proteomes" id="UP001158961"/>
    </source>
</evidence>
<evidence type="ECO:0000313" key="12">
    <source>
        <dbReference type="EMBL" id="PWJ76475.1"/>
    </source>
</evidence>
<dbReference type="GO" id="GO:0009432">
    <property type="term" value="P:SOS response"/>
    <property type="evidence" value="ECO:0007669"/>
    <property type="project" value="UniProtKB-KW"/>
</dbReference>
<dbReference type="Proteomes" id="UP000245996">
    <property type="component" value="Unassembled WGS sequence"/>
</dbReference>
<reference evidence="12 13" key="1">
    <citation type="submission" date="2018-05" db="EMBL/GenBank/DDBJ databases">
        <title>Genomic Encyclopedia of Type Strains, Phase IV (KMG-V): Genome sequencing to study the core and pangenomes of soil and plant-associated prokaryotes.</title>
        <authorList>
            <person name="Whitman W."/>
        </authorList>
    </citation>
    <scope>NUCLEOTIDE SEQUENCE [LARGE SCALE GENOMIC DNA]</scope>
    <source>
        <strain evidence="12 13">PNG 92-11</strain>
    </source>
</reference>
<evidence type="ECO:0000256" key="9">
    <source>
        <dbReference type="ARBA" id="ARBA00042732"/>
    </source>
</evidence>
<dbReference type="InterPro" id="IPR047296">
    <property type="entry name" value="GIY-YIG_UvrC_Cho"/>
</dbReference>
<keyword evidence="6" id="KW-0742">SOS response</keyword>
<evidence type="ECO:0000313" key="11">
    <source>
        <dbReference type="EMBL" id="CAH6293032.1"/>
    </source>
</evidence>
<dbReference type="GO" id="GO:0016787">
    <property type="term" value="F:hydrolase activity"/>
    <property type="evidence" value="ECO:0007669"/>
    <property type="project" value="UniProtKB-KW"/>
</dbReference>
<feature type="domain" description="GIY-YIG" evidence="10">
    <location>
        <begin position="37"/>
        <end position="112"/>
    </location>
</feature>
<evidence type="ECO:0000313" key="13">
    <source>
        <dbReference type="Proteomes" id="UP000245996"/>
    </source>
</evidence>
<dbReference type="NCBIfam" id="NF007833">
    <property type="entry name" value="PRK10545.1"/>
    <property type="match status" value="1"/>
</dbReference>
<dbReference type="InterPro" id="IPR000305">
    <property type="entry name" value="GIY-YIG_endonuc"/>
</dbReference>
<evidence type="ECO:0000256" key="2">
    <source>
        <dbReference type="ARBA" id="ARBA00022769"/>
    </source>
</evidence>
<dbReference type="AlphaFoldDB" id="A0AAN2K612"/>
<evidence type="ECO:0000256" key="8">
    <source>
        <dbReference type="ARBA" id="ARBA00042138"/>
    </source>
</evidence>
<evidence type="ECO:0000256" key="1">
    <source>
        <dbReference type="ARBA" id="ARBA00022763"/>
    </source>
</evidence>
<dbReference type="FunFam" id="3.40.1440.10:FF:000004">
    <property type="entry name" value="UV-repair endonuclease Cho"/>
    <property type="match status" value="1"/>
</dbReference>
<dbReference type="EMBL" id="OW970315">
    <property type="protein sequence ID" value="CAH6293032.1"/>
    <property type="molecule type" value="Genomic_DNA"/>
</dbReference>
<dbReference type="GO" id="GO:0006289">
    <property type="term" value="P:nucleotide-excision repair"/>
    <property type="evidence" value="ECO:0007669"/>
    <property type="project" value="InterPro"/>
</dbReference>
<evidence type="ECO:0000256" key="3">
    <source>
        <dbReference type="ARBA" id="ARBA00022801"/>
    </source>
</evidence>
<dbReference type="SUPFAM" id="SSF82771">
    <property type="entry name" value="GIY-YIG endonuclease"/>
    <property type="match status" value="1"/>
</dbReference>
<protein>
    <recommendedName>
        <fullName evidence="7">Excinuclease cho</fullName>
    </recommendedName>
    <alternativeName>
        <fullName evidence="9">Endonuclease cho</fullName>
    </alternativeName>
    <alternativeName>
        <fullName evidence="8">UvrC homolog protein</fullName>
    </alternativeName>
</protein>
<keyword evidence="2" id="KW-0228">DNA excision</keyword>
<dbReference type="SMART" id="SM00465">
    <property type="entry name" value="GIYc"/>
    <property type="match status" value="1"/>
</dbReference>
<dbReference type="InterPro" id="IPR050066">
    <property type="entry name" value="UvrABC_protein_C"/>
</dbReference>
<evidence type="ECO:0000256" key="7">
    <source>
        <dbReference type="ARBA" id="ARBA00040756"/>
    </source>
</evidence>
<sequence length="290" mass="32961">MESILVRRSAILRPEPDANAIYQYPEHLREWLEGLPNHPGVYTFHGESESLPLYIGKSVNLRSRVMSHFRTPDEAKMLRQSRRVSWIPTAGDLGALLLEAQMIKTQQPLFNKRLRKNRQLCSLQITDGKPNVVYAKDLDFSQSPNLFGLYRSRFAALERLKQLADEYQLCHGLLGLEALSAGRGCFRSALRRCAGACCGKEPVSDHQDRLLEALENVRVFCWPWQGAVGLVEEGKEMTQIHVIDHWFYLGSVSSMDEARKLQRPKGGFDHDGYKILCRPILSGAYPILPL</sequence>
<dbReference type="PANTHER" id="PTHR30562:SF10">
    <property type="entry name" value="EXCINUCLEASE CHO"/>
    <property type="match status" value="1"/>
</dbReference>
<keyword evidence="3" id="KW-0378">Hydrolase</keyword>
<dbReference type="Gene3D" id="3.40.1440.10">
    <property type="entry name" value="GIY-YIG endonuclease"/>
    <property type="match status" value="1"/>
</dbReference>
<dbReference type="GO" id="GO:0004518">
    <property type="term" value="F:nuclease activity"/>
    <property type="evidence" value="ECO:0007669"/>
    <property type="project" value="UniProtKB-KW"/>
</dbReference>
<evidence type="ECO:0000259" key="10">
    <source>
        <dbReference type="PROSITE" id="PS50164"/>
    </source>
</evidence>
<evidence type="ECO:0000256" key="6">
    <source>
        <dbReference type="ARBA" id="ARBA00023236"/>
    </source>
</evidence>
<reference evidence="11" key="2">
    <citation type="submission" date="2022-05" db="EMBL/GenBank/DDBJ databases">
        <authorList>
            <person name="Pothier F. J."/>
        </authorList>
    </citation>
    <scope>NUCLEOTIDE SEQUENCE</scope>
    <source>
        <strain evidence="11">DAPP-PG734</strain>
    </source>
</reference>
<name>A0AAN2K612_ENTAG</name>